<reference evidence="1" key="2">
    <citation type="journal article" date="2014" name="FEMS Microbiol. Ecol.">
        <title>Novel integrons and gene cassettes from a Cascadian submarine gas-hydrate-bearing core.</title>
        <authorList>
            <person name="Elsaied H."/>
            <person name="Stokes H.W."/>
            <person name="Yoshioka H."/>
            <person name="Mitani Y."/>
            <person name="Maruyama A."/>
        </authorList>
    </citation>
    <scope>NUCLEOTIDE SEQUENCE</scope>
</reference>
<keyword evidence="1" id="KW-0347">Helicase</keyword>
<reference evidence="1" key="1">
    <citation type="submission" date="2012-09" db="EMBL/GenBank/DDBJ databases">
        <authorList>
            <person name="Elsaied H.E."/>
            <person name="Maruyama A."/>
        </authorList>
    </citation>
    <scope>NUCLEOTIDE SEQUENCE</scope>
</reference>
<keyword evidence="1" id="KW-0378">Hydrolase</keyword>
<dbReference type="GO" id="GO:0004386">
    <property type="term" value="F:helicase activity"/>
    <property type="evidence" value="ECO:0007669"/>
    <property type="project" value="UniProtKB-KW"/>
</dbReference>
<protein>
    <submittedName>
        <fullName evidence="1">Archaeal ATP-dependent helicase</fullName>
    </submittedName>
</protein>
<accession>K0J6M2</accession>
<organism evidence="1">
    <name type="scientific">uncultured microorganism</name>
    <dbReference type="NCBI Taxonomy" id="358574"/>
    <lineage>
        <taxon>unclassified sequences</taxon>
        <taxon>environmental samples</taxon>
    </lineage>
</organism>
<keyword evidence="1" id="KW-0547">Nucleotide-binding</keyword>
<dbReference type="EMBL" id="AB750515">
    <property type="protein sequence ID" value="BAM62566.1"/>
    <property type="molecule type" value="Genomic_DNA"/>
</dbReference>
<keyword evidence="1" id="KW-0067">ATP-binding</keyword>
<name>K0J6M2_9ZZZZ</name>
<sequence>MKEVFTKDLDIDGLVTILANIRRGEIRLQIVDNGGNATPVDRVGIERVRMKTDLIPPERMRAVLVESAKARLLNETRTFLCTNCWDYLEMIRVKDLPEQPKCPRCSSKTIGLLKVDEDTALPIIEKKGQKLAKSEKRLQVHAIQTSRLIARYGKTAVVALSGRKVRSKDVASVLEKEQKLTDRLYELVLEAERKALSRRFG</sequence>
<dbReference type="AlphaFoldDB" id="K0J6M2"/>
<evidence type="ECO:0000313" key="1">
    <source>
        <dbReference type="EMBL" id="BAM62566.1"/>
    </source>
</evidence>
<proteinExistence type="predicted"/>